<comment type="similarity">
    <text evidence="1">Belongs to the NAD(P)-dependent epimerase/dehydratase family.</text>
</comment>
<gene>
    <name evidence="3" type="ORF">GCM10011379_27040</name>
</gene>
<accession>A0A917MWL9</accession>
<name>A0A917MWL9_9BACT</name>
<reference evidence="3" key="1">
    <citation type="journal article" date="2014" name="Int. J. Syst. Evol. Microbiol.">
        <title>Complete genome sequence of Corynebacterium casei LMG S-19264T (=DSM 44701T), isolated from a smear-ripened cheese.</title>
        <authorList>
            <consortium name="US DOE Joint Genome Institute (JGI-PGF)"/>
            <person name="Walter F."/>
            <person name="Albersmeier A."/>
            <person name="Kalinowski J."/>
            <person name="Ruckert C."/>
        </authorList>
    </citation>
    <scope>NUCLEOTIDE SEQUENCE</scope>
    <source>
        <strain evidence="3">CGMCC 1.15290</strain>
    </source>
</reference>
<reference evidence="3" key="2">
    <citation type="submission" date="2020-09" db="EMBL/GenBank/DDBJ databases">
        <authorList>
            <person name="Sun Q."/>
            <person name="Zhou Y."/>
        </authorList>
    </citation>
    <scope>NUCLEOTIDE SEQUENCE</scope>
    <source>
        <strain evidence="3">CGMCC 1.15290</strain>
    </source>
</reference>
<protein>
    <submittedName>
        <fullName evidence="3">3-beta hydroxysteroid dehydrogenase</fullName>
    </submittedName>
</protein>
<dbReference type="SUPFAM" id="SSF51735">
    <property type="entry name" value="NAD(P)-binding Rossmann-fold domains"/>
    <property type="match status" value="1"/>
</dbReference>
<evidence type="ECO:0000259" key="2">
    <source>
        <dbReference type="Pfam" id="PF01370"/>
    </source>
</evidence>
<dbReference type="EMBL" id="BMIB01000003">
    <property type="protein sequence ID" value="GGH69584.1"/>
    <property type="molecule type" value="Genomic_DNA"/>
</dbReference>
<evidence type="ECO:0000313" key="4">
    <source>
        <dbReference type="Proteomes" id="UP000627292"/>
    </source>
</evidence>
<dbReference type="AlphaFoldDB" id="A0A917MWL9"/>
<dbReference type="InterPro" id="IPR001509">
    <property type="entry name" value="Epimerase_deHydtase"/>
</dbReference>
<sequence length="357" mass="39676">MGNLTILITGGCGFIGSNLAVLLKRKYTNYTIVCVDNLKRRGSELNIPRLTSEGIVFIHGDVRNMEDLDLPMRPDIIIDAAAEPSVLAGADGALSYVVNTNLNGTVHLLRFAVQHKAKLIFLSTSRVYPIAYLEAIKYQTTDTRFELLPVQLLPGVTLKGISEAFLLDKARSIYGTTKLASELLLAEYEAFLGLQYVVNRCGVVAGPYQMGKVDQGVMALWVARHYWKKDVSYFGYGGEGKQVRDILHIEDLFCLIDYEIHHFEKVDGHTFNVGGGRQCSISLKELTAICAAVTGNTVKEHAVVQNRQGDIPLYLSDNTKIQQATGWKPVKNVQQIVEDVFEWIRANESLLKPILCQ</sequence>
<dbReference type="Proteomes" id="UP000627292">
    <property type="component" value="Unassembled WGS sequence"/>
</dbReference>
<dbReference type="PANTHER" id="PTHR43000">
    <property type="entry name" value="DTDP-D-GLUCOSE 4,6-DEHYDRATASE-RELATED"/>
    <property type="match status" value="1"/>
</dbReference>
<feature type="domain" description="NAD-dependent epimerase/dehydratase" evidence="2">
    <location>
        <begin position="6"/>
        <end position="274"/>
    </location>
</feature>
<dbReference type="Pfam" id="PF01370">
    <property type="entry name" value="Epimerase"/>
    <property type="match status" value="1"/>
</dbReference>
<keyword evidence="4" id="KW-1185">Reference proteome</keyword>
<evidence type="ECO:0000256" key="1">
    <source>
        <dbReference type="ARBA" id="ARBA00007637"/>
    </source>
</evidence>
<dbReference type="InterPro" id="IPR036291">
    <property type="entry name" value="NAD(P)-bd_dom_sf"/>
</dbReference>
<organism evidence="3 4">
    <name type="scientific">Filimonas zeae</name>
    <dbReference type="NCBI Taxonomy" id="1737353"/>
    <lineage>
        <taxon>Bacteria</taxon>
        <taxon>Pseudomonadati</taxon>
        <taxon>Bacteroidota</taxon>
        <taxon>Chitinophagia</taxon>
        <taxon>Chitinophagales</taxon>
        <taxon>Chitinophagaceae</taxon>
        <taxon>Filimonas</taxon>
    </lineage>
</organism>
<proteinExistence type="inferred from homology"/>
<dbReference type="Gene3D" id="3.40.50.720">
    <property type="entry name" value="NAD(P)-binding Rossmann-like Domain"/>
    <property type="match status" value="1"/>
</dbReference>
<comment type="caution">
    <text evidence="3">The sequence shown here is derived from an EMBL/GenBank/DDBJ whole genome shotgun (WGS) entry which is preliminary data.</text>
</comment>
<evidence type="ECO:0000313" key="3">
    <source>
        <dbReference type="EMBL" id="GGH69584.1"/>
    </source>
</evidence>
<dbReference type="RefSeq" id="WP_229687863.1">
    <property type="nucleotide sequence ID" value="NZ_BMIB01000003.1"/>
</dbReference>